<comment type="caution">
    <text evidence="1">The sequence shown here is derived from an EMBL/GenBank/DDBJ whole genome shotgun (WGS) entry which is preliminary data.</text>
</comment>
<dbReference type="AlphaFoldDB" id="A0A7W0CBB1"/>
<organism evidence="1 2">
    <name type="scientific">Desulfosalsimonas propionicica</name>
    <dbReference type="NCBI Taxonomy" id="332175"/>
    <lineage>
        <taxon>Bacteria</taxon>
        <taxon>Pseudomonadati</taxon>
        <taxon>Thermodesulfobacteriota</taxon>
        <taxon>Desulfobacteria</taxon>
        <taxon>Desulfobacterales</taxon>
        <taxon>Desulfosalsimonadaceae</taxon>
        <taxon>Desulfosalsimonas</taxon>
    </lineage>
</organism>
<dbReference type="InterPro" id="IPR012341">
    <property type="entry name" value="6hp_glycosidase-like_sf"/>
</dbReference>
<gene>
    <name evidence="1" type="ORF">HNR65_002917</name>
</gene>
<keyword evidence="2" id="KW-1185">Reference proteome</keyword>
<proteinExistence type="predicted"/>
<dbReference type="EMBL" id="JACDUS010000010">
    <property type="protein sequence ID" value="MBA2882565.1"/>
    <property type="molecule type" value="Genomic_DNA"/>
</dbReference>
<name>A0A7W0CBB1_9BACT</name>
<evidence type="ECO:0000313" key="1">
    <source>
        <dbReference type="EMBL" id="MBA2882565.1"/>
    </source>
</evidence>
<protein>
    <recommendedName>
        <fullName evidence="3">Phenyltransferase domain-containing protein</fullName>
    </recommendedName>
</protein>
<dbReference type="Proteomes" id="UP000525298">
    <property type="component" value="Unassembled WGS sequence"/>
</dbReference>
<sequence length="346" mass="38993">MDLEVLRKKQPAGVELDQVSELIVRTQKSDGEIPWHDGGKTDPWDHVESAMGLAIGGYPEGAKRAYQWLAARQLEDGSWYAAYQDGRPLDQTRDTNVTAYIAVGVYHYYLVTGDEGFLAEMWEPVRRAMDFALSLQAPSGEIYWAMSPDLKVDPMALLTGSSSIYMSLKCAIAMSRVLGIRCDGWLDAAGRLKKAVQNGYHLFNIAKSHYSMDWFYPVLSGAVTGGAARKRFDHYWKKFVVEDMGVLCVSNRPWVTVAETCECVLALAASGNERIAGIIFNWMHERRFEDGSYWCGFTYPDMVIWPEEKITWTNAVVLMAADALYHLTPASRLFHHGFWEESGLFA</sequence>
<dbReference type="Gene3D" id="1.50.10.10">
    <property type="match status" value="1"/>
</dbReference>
<accession>A0A7W0CBB1</accession>
<evidence type="ECO:0008006" key="3">
    <source>
        <dbReference type="Google" id="ProtNLM"/>
    </source>
</evidence>
<evidence type="ECO:0000313" key="2">
    <source>
        <dbReference type="Proteomes" id="UP000525298"/>
    </source>
</evidence>
<dbReference type="SUPFAM" id="SSF48208">
    <property type="entry name" value="Six-hairpin glycosidases"/>
    <property type="match status" value="1"/>
</dbReference>
<dbReference type="InterPro" id="IPR008928">
    <property type="entry name" value="6-hairpin_glycosidase_sf"/>
</dbReference>
<dbReference type="RefSeq" id="WP_181552194.1">
    <property type="nucleotide sequence ID" value="NZ_JACDUS010000010.1"/>
</dbReference>
<reference evidence="1 2" key="1">
    <citation type="submission" date="2020-07" db="EMBL/GenBank/DDBJ databases">
        <title>Genomic Encyclopedia of Type Strains, Phase IV (KMG-IV): sequencing the most valuable type-strain genomes for metagenomic binning, comparative biology and taxonomic classification.</title>
        <authorList>
            <person name="Goeker M."/>
        </authorList>
    </citation>
    <scope>NUCLEOTIDE SEQUENCE [LARGE SCALE GENOMIC DNA]</scope>
    <source>
        <strain evidence="1 2">DSM 17721</strain>
    </source>
</reference>
<dbReference type="GO" id="GO:0005975">
    <property type="term" value="P:carbohydrate metabolic process"/>
    <property type="evidence" value="ECO:0007669"/>
    <property type="project" value="InterPro"/>
</dbReference>